<evidence type="ECO:0000256" key="1">
    <source>
        <dbReference type="ARBA" id="ARBA00044777"/>
    </source>
</evidence>
<comment type="caution">
    <text evidence="2">The sequence shown here is derived from an EMBL/GenBank/DDBJ whole genome shotgun (WGS) entry which is preliminary data.</text>
</comment>
<proteinExistence type="predicted"/>
<dbReference type="PANTHER" id="PTHR33969">
    <property type="entry name" value="SEGREGATION AND CONDENSATION PROTEIN A"/>
    <property type="match status" value="1"/>
</dbReference>
<dbReference type="EMBL" id="BAQJ01000321">
    <property type="protein sequence ID" value="GBQ76913.1"/>
    <property type="molecule type" value="Genomic_DNA"/>
</dbReference>
<accession>A0ABQ0PNW4</accession>
<gene>
    <name evidence="2" type="ORF">AA0521_2981</name>
</gene>
<evidence type="ECO:0000313" key="3">
    <source>
        <dbReference type="Proteomes" id="UP001061452"/>
    </source>
</evidence>
<reference evidence="2" key="1">
    <citation type="submission" date="2013-04" db="EMBL/GenBank/DDBJ databases">
        <title>The genome sequencing project of 58 acetic acid bacteria.</title>
        <authorList>
            <person name="Okamoto-Kainuma A."/>
            <person name="Ishikawa M."/>
            <person name="Umino S."/>
            <person name="Koizumi Y."/>
            <person name="Shiwa Y."/>
            <person name="Yoshikawa H."/>
            <person name="Matsutani M."/>
            <person name="Matsushita K."/>
        </authorList>
    </citation>
    <scope>NUCLEOTIDE SEQUENCE</scope>
    <source>
        <strain evidence="2">NRIC 0521</strain>
    </source>
</reference>
<dbReference type="InterPro" id="IPR003768">
    <property type="entry name" value="ScpA"/>
</dbReference>
<name>A0ABQ0PNW4_9PROT</name>
<evidence type="ECO:0000313" key="2">
    <source>
        <dbReference type="EMBL" id="GBQ76913.1"/>
    </source>
</evidence>
<keyword evidence="3" id="KW-1185">Reference proteome</keyword>
<organism evidence="2 3">
    <name type="scientific">Komagataeibacter intermedius NRIC 0521</name>
    <dbReference type="NCBI Taxonomy" id="1307934"/>
    <lineage>
        <taxon>Bacteria</taxon>
        <taxon>Pseudomonadati</taxon>
        <taxon>Pseudomonadota</taxon>
        <taxon>Alphaproteobacteria</taxon>
        <taxon>Acetobacterales</taxon>
        <taxon>Acetobacteraceae</taxon>
        <taxon>Komagataeibacter</taxon>
    </lineage>
</organism>
<protein>
    <recommendedName>
        <fullName evidence="1">Segregation and condensation protein A</fullName>
    </recommendedName>
</protein>
<dbReference type="Proteomes" id="UP001061452">
    <property type="component" value="Unassembled WGS sequence"/>
</dbReference>
<dbReference type="Gene3D" id="6.10.250.2410">
    <property type="match status" value="1"/>
</dbReference>
<dbReference type="PANTHER" id="PTHR33969:SF2">
    <property type="entry name" value="SEGREGATION AND CONDENSATION PROTEIN A"/>
    <property type="match status" value="1"/>
</dbReference>
<sequence length="278" mass="31716">MLERLLMHLDEDEDRDDPPRWLPRPVVPEFHVEGFDGPLDLLLDLAERQRLDLGVLSIVDLAAQFVEEAERLARTTPLMQRADWVIWIARLVFLRSRRLFATQAEKQLAEKEARRTVGQIEGLLEMRAAADWLEARPQLGISVFARGGPRADSSVSARQVTYFSLMEACLTALERELVRVETSDPIYRIDVPSYWRVTDALILMREKIRNGTFRNIWEECIPPMDLNGPNKTIARRAAVAAIFVAGLELVRQKEALIENVSFPSCDLRVLTITGISVR</sequence>